<evidence type="ECO:0000256" key="3">
    <source>
        <dbReference type="ARBA" id="ARBA00022786"/>
    </source>
</evidence>
<dbReference type="STRING" id="3469.A0A4Y7IIG7"/>
<evidence type="ECO:0000313" key="7">
    <source>
        <dbReference type="Proteomes" id="UP000316621"/>
    </source>
</evidence>
<feature type="domain" description="SKP1 component dimerisation" evidence="4">
    <location>
        <begin position="257"/>
        <end position="304"/>
    </location>
</feature>
<reference evidence="6 7" key="1">
    <citation type="journal article" date="2018" name="Science">
        <title>The opium poppy genome and morphinan production.</title>
        <authorList>
            <person name="Guo L."/>
            <person name="Winzer T."/>
            <person name="Yang X."/>
            <person name="Li Y."/>
            <person name="Ning Z."/>
            <person name="He Z."/>
            <person name="Teodor R."/>
            <person name="Lu Y."/>
            <person name="Bowser T.A."/>
            <person name="Graham I.A."/>
            <person name="Ye K."/>
        </authorList>
    </citation>
    <scope>NUCLEOTIDE SEQUENCE [LARGE SCALE GENOMIC DNA]</scope>
    <source>
        <strain evidence="7">cv. HN1</strain>
        <tissue evidence="6">Leaves</tissue>
    </source>
</reference>
<sequence length="306" mass="34730">MSKASAKVIYLKSSDDQIFVIEETVALQSKTLEQMIVDKDNENIVIPLTTITGSILAKVIDYCNKHAEAETSDEEKKIWDAQFVNFDVLTNPQLVFDMILAANFLNIQGLLDLGSEKVAEVIYGKTPEEIRRTFNVPNFRPEEEEEYCEHHTMSSTPAKTITLRSSDEQIFVIGETVALQSKTLELMIADNDNENIVIPLTTITGSILVKVIEYCNKHAEVETSDEDKKIWDVQFVNFGSTQILFDMILAANFLNIKGLLDLTTNIVAEMVKGKTPNEIRRAFNIKDNFTPEEEEEVRRENNWANE</sequence>
<evidence type="ECO:0000256" key="2">
    <source>
        <dbReference type="ARBA" id="ARBA00009993"/>
    </source>
</evidence>
<keyword evidence="3" id="KW-0833">Ubl conjugation pathway</keyword>
<dbReference type="UniPathway" id="UPA00143"/>
<feature type="domain" description="SKP1 component dimerisation" evidence="4">
    <location>
        <begin position="108"/>
        <end position="148"/>
    </location>
</feature>
<dbReference type="InterPro" id="IPR011333">
    <property type="entry name" value="SKP1/BTB/POZ_sf"/>
</dbReference>
<proteinExistence type="inferred from homology"/>
<comment type="similarity">
    <text evidence="2">Belongs to the SKP1 family.</text>
</comment>
<evidence type="ECO:0000259" key="4">
    <source>
        <dbReference type="Pfam" id="PF01466"/>
    </source>
</evidence>
<keyword evidence="7" id="KW-1185">Reference proteome</keyword>
<dbReference type="InterPro" id="IPR001232">
    <property type="entry name" value="SKP1-like"/>
</dbReference>
<dbReference type="InterPro" id="IPR016073">
    <property type="entry name" value="Skp1_comp_POZ"/>
</dbReference>
<comment type="pathway">
    <text evidence="1">Protein modification; protein ubiquitination.</text>
</comment>
<evidence type="ECO:0000259" key="5">
    <source>
        <dbReference type="Pfam" id="PF03931"/>
    </source>
</evidence>
<dbReference type="Pfam" id="PF01466">
    <property type="entry name" value="Skp1"/>
    <property type="match status" value="2"/>
</dbReference>
<accession>A0A4Y7IIG7</accession>
<dbReference type="Proteomes" id="UP000316621">
    <property type="component" value="Chromosome 1"/>
</dbReference>
<dbReference type="SUPFAM" id="SSF81382">
    <property type="entry name" value="Skp1 dimerisation domain-like"/>
    <property type="match status" value="2"/>
</dbReference>
<dbReference type="CDD" id="cd18322">
    <property type="entry name" value="BTB_POZ_SKP1"/>
    <property type="match status" value="1"/>
</dbReference>
<feature type="domain" description="SKP1 component POZ" evidence="5">
    <location>
        <begin position="7"/>
        <end position="67"/>
    </location>
</feature>
<dbReference type="EMBL" id="CM010715">
    <property type="protein sequence ID" value="RZC47876.1"/>
    <property type="molecule type" value="Genomic_DNA"/>
</dbReference>
<dbReference type="InterPro" id="IPR016897">
    <property type="entry name" value="SKP1"/>
</dbReference>
<dbReference type="PANTHER" id="PTHR11165">
    <property type="entry name" value="SKP1"/>
    <property type="match status" value="1"/>
</dbReference>
<dbReference type="Gene3D" id="3.30.710.10">
    <property type="entry name" value="Potassium Channel Kv1.1, Chain A"/>
    <property type="match status" value="2"/>
</dbReference>
<dbReference type="Gramene" id="RZC47876">
    <property type="protein sequence ID" value="RZC47876"/>
    <property type="gene ID" value="C5167_040826"/>
</dbReference>
<dbReference type="InterPro" id="IPR036296">
    <property type="entry name" value="SKP1-like_dim_sf"/>
</dbReference>
<dbReference type="SUPFAM" id="SSF54695">
    <property type="entry name" value="POZ domain"/>
    <property type="match status" value="2"/>
</dbReference>
<dbReference type="GO" id="GO:0016567">
    <property type="term" value="P:protein ubiquitination"/>
    <property type="evidence" value="ECO:0007669"/>
    <property type="project" value="UniProtKB-UniPathway"/>
</dbReference>
<dbReference type="GO" id="GO:0009867">
    <property type="term" value="P:jasmonic acid mediated signaling pathway"/>
    <property type="evidence" value="ECO:0007669"/>
    <property type="project" value="UniProtKB-ARBA"/>
</dbReference>
<evidence type="ECO:0008006" key="8">
    <source>
        <dbReference type="Google" id="ProtNLM"/>
    </source>
</evidence>
<evidence type="ECO:0000256" key="1">
    <source>
        <dbReference type="ARBA" id="ARBA00004906"/>
    </source>
</evidence>
<evidence type="ECO:0000313" key="6">
    <source>
        <dbReference type="EMBL" id="RZC47876.1"/>
    </source>
</evidence>
<protein>
    <recommendedName>
        <fullName evidence="8">SKP1-like protein</fullName>
    </recommendedName>
</protein>
<dbReference type="GO" id="GO:0006511">
    <property type="term" value="P:ubiquitin-dependent protein catabolic process"/>
    <property type="evidence" value="ECO:0007669"/>
    <property type="project" value="InterPro"/>
</dbReference>
<dbReference type="FunFam" id="3.30.710.10:FF:000026">
    <property type="entry name" value="E3 ubiquitin ligase complex SCF subunit"/>
    <property type="match status" value="1"/>
</dbReference>
<organism evidence="6 7">
    <name type="scientific">Papaver somniferum</name>
    <name type="common">Opium poppy</name>
    <dbReference type="NCBI Taxonomy" id="3469"/>
    <lineage>
        <taxon>Eukaryota</taxon>
        <taxon>Viridiplantae</taxon>
        <taxon>Streptophyta</taxon>
        <taxon>Embryophyta</taxon>
        <taxon>Tracheophyta</taxon>
        <taxon>Spermatophyta</taxon>
        <taxon>Magnoliopsida</taxon>
        <taxon>Ranunculales</taxon>
        <taxon>Papaveraceae</taxon>
        <taxon>Papaveroideae</taxon>
        <taxon>Papaver</taxon>
    </lineage>
</organism>
<dbReference type="InterPro" id="IPR016072">
    <property type="entry name" value="Skp1_comp_dimer"/>
</dbReference>
<gene>
    <name evidence="6" type="ORF">C5167_040826</name>
</gene>
<dbReference type="AlphaFoldDB" id="A0A4Y7IIG7"/>
<name>A0A4Y7IIG7_PAPSO</name>
<feature type="domain" description="SKP1 component POZ" evidence="5">
    <location>
        <begin position="159"/>
        <end position="219"/>
    </location>
</feature>
<dbReference type="SMART" id="SM00512">
    <property type="entry name" value="Skp1"/>
    <property type="match status" value="2"/>
</dbReference>
<dbReference type="FunFam" id="3.30.710.10:FF:000124">
    <property type="entry name" value="Protein CBG09126"/>
    <property type="match status" value="1"/>
</dbReference>
<dbReference type="Pfam" id="PF03931">
    <property type="entry name" value="Skp1_POZ"/>
    <property type="match status" value="2"/>
</dbReference>